<feature type="compositionally biased region" description="Basic and acidic residues" evidence="5">
    <location>
        <begin position="1"/>
        <end position="15"/>
    </location>
</feature>
<organism evidence="7 8">
    <name type="scientific">Linderina pennispora</name>
    <dbReference type="NCBI Taxonomy" id="61395"/>
    <lineage>
        <taxon>Eukaryota</taxon>
        <taxon>Fungi</taxon>
        <taxon>Fungi incertae sedis</taxon>
        <taxon>Zoopagomycota</taxon>
        <taxon>Kickxellomycotina</taxon>
        <taxon>Kickxellomycetes</taxon>
        <taxon>Kickxellales</taxon>
        <taxon>Kickxellaceae</taxon>
        <taxon>Linderina</taxon>
    </lineage>
</organism>
<gene>
    <name evidence="7" type="ORF">DL89DRAFT_266759</name>
</gene>
<feature type="transmembrane region" description="Helical" evidence="6">
    <location>
        <begin position="207"/>
        <end position="226"/>
    </location>
</feature>
<dbReference type="PANTHER" id="PTHR12778:SF9">
    <property type="entry name" value="ACETYL-COENZYME A TRANSPORTER 1"/>
    <property type="match status" value="1"/>
</dbReference>
<feature type="transmembrane region" description="Helical" evidence="6">
    <location>
        <begin position="295"/>
        <end position="311"/>
    </location>
</feature>
<protein>
    <submittedName>
        <fullName evidence="7">MFS general substrate transporter</fullName>
    </submittedName>
</protein>
<dbReference type="GO" id="GO:0035348">
    <property type="term" value="P:acetyl-CoA transmembrane transport"/>
    <property type="evidence" value="ECO:0007669"/>
    <property type="project" value="InterPro"/>
</dbReference>
<dbReference type="GeneID" id="63803861"/>
<feature type="transmembrane region" description="Helical" evidence="6">
    <location>
        <begin position="70"/>
        <end position="90"/>
    </location>
</feature>
<dbReference type="STRING" id="61395.A0A1Y1WB07"/>
<dbReference type="EMBL" id="MCFD01000005">
    <property type="protein sequence ID" value="ORX70555.1"/>
    <property type="molecule type" value="Genomic_DNA"/>
</dbReference>
<feature type="transmembrane region" description="Helical" evidence="6">
    <location>
        <begin position="487"/>
        <end position="506"/>
    </location>
</feature>
<dbReference type="PANTHER" id="PTHR12778">
    <property type="entry name" value="SOLUTE CARRIER FAMILY 33 ACETYL-COA TRANSPORTER -RELATED"/>
    <property type="match status" value="1"/>
</dbReference>
<feature type="transmembrane region" description="Helical" evidence="6">
    <location>
        <begin position="392"/>
        <end position="412"/>
    </location>
</feature>
<comment type="subcellular location">
    <subcellularLocation>
        <location evidence="1">Membrane</location>
        <topology evidence="1">Multi-pass membrane protein</topology>
    </subcellularLocation>
</comment>
<proteinExistence type="predicted"/>
<feature type="region of interest" description="Disordered" evidence="5">
    <location>
        <begin position="1"/>
        <end position="38"/>
    </location>
</feature>
<keyword evidence="3 6" id="KW-1133">Transmembrane helix</keyword>
<dbReference type="Pfam" id="PF13000">
    <property type="entry name" value="Acatn"/>
    <property type="match status" value="3"/>
</dbReference>
<dbReference type="InterPro" id="IPR036259">
    <property type="entry name" value="MFS_trans_sf"/>
</dbReference>
<evidence type="ECO:0000313" key="8">
    <source>
        <dbReference type="Proteomes" id="UP000193922"/>
    </source>
</evidence>
<comment type="caution">
    <text evidence="7">The sequence shown here is derived from an EMBL/GenBank/DDBJ whole genome shotgun (WGS) entry which is preliminary data.</text>
</comment>
<dbReference type="SUPFAM" id="SSF103473">
    <property type="entry name" value="MFS general substrate transporter"/>
    <property type="match status" value="1"/>
</dbReference>
<dbReference type="GO" id="GO:0016020">
    <property type="term" value="C:membrane"/>
    <property type="evidence" value="ECO:0007669"/>
    <property type="project" value="UniProtKB-SubCell"/>
</dbReference>
<feature type="transmembrane region" description="Helical" evidence="6">
    <location>
        <begin position="331"/>
        <end position="350"/>
    </location>
</feature>
<dbReference type="GO" id="GO:0008521">
    <property type="term" value="F:acetyl-CoA transmembrane transporter activity"/>
    <property type="evidence" value="ECO:0007669"/>
    <property type="project" value="InterPro"/>
</dbReference>
<dbReference type="RefSeq" id="XP_040744134.1">
    <property type="nucleotide sequence ID" value="XM_040887213.1"/>
</dbReference>
<evidence type="ECO:0000313" key="7">
    <source>
        <dbReference type="EMBL" id="ORX70555.1"/>
    </source>
</evidence>
<keyword evidence="2 6" id="KW-0812">Transmembrane</keyword>
<sequence>MADKVNTRQRSREATVDTDDDVGIQIGTPRNRSPQRKHTFEIEDPATYESKGLLSGITGKWNEFYANKDFGNILLLIALYWLQGIPLGLAHGSIPFLLKEKLSYAQVGLFSLAGCFWSPFVDSIYDRKFGRRKSWIVPIQLIVAVMFWWMGSHIDGLMRDPETNIGEIMYLFLAVVFMSATQDIAVDGWALTLLSEENLSYASTCQTVGINCGFFMSFTVFLALNSTEFSNKYIYSTPREDGFLQLGPYMAFWAAVYLLVTLYLIIFKTEHTDSNDDYGIVETYKTIWRICKLPHMKLLIAVLFFAKIGFIPNDSVTQLKLIERGLHKEDMALAVLIDFPIQIFFGYYAARWSRGDSKLKPWRVAFVLRLVCCVFGMLTVHFFPTGGLTSGYFYVSASMASTVQFVGMSAFITQIADPVIGGTYMTLLNTLSNFGGTWPVYFIMRSVDIFSRATCTLPNGSSYTCVAQHDRDLCTKDGGTCDVHLDGYFVVSSTCIVLALMLYYGFVRPTVLHLERLPAHVWRVSKDAQK</sequence>
<keyword evidence="8" id="KW-1185">Reference proteome</keyword>
<dbReference type="InterPro" id="IPR004752">
    <property type="entry name" value="AmpG_permease/AT-1"/>
</dbReference>
<reference evidence="7 8" key="1">
    <citation type="submission" date="2016-07" db="EMBL/GenBank/DDBJ databases">
        <title>Pervasive Adenine N6-methylation of Active Genes in Fungi.</title>
        <authorList>
            <consortium name="DOE Joint Genome Institute"/>
            <person name="Mondo S.J."/>
            <person name="Dannebaum R.O."/>
            <person name="Kuo R.C."/>
            <person name="Labutti K."/>
            <person name="Haridas S."/>
            <person name="Kuo A."/>
            <person name="Salamov A."/>
            <person name="Ahrendt S.R."/>
            <person name="Lipzen A."/>
            <person name="Sullivan W."/>
            <person name="Andreopoulos W.B."/>
            <person name="Clum A."/>
            <person name="Lindquist E."/>
            <person name="Daum C."/>
            <person name="Ramamoorthy G.K."/>
            <person name="Gryganskyi A."/>
            <person name="Culley D."/>
            <person name="Magnuson J.K."/>
            <person name="James T.Y."/>
            <person name="O'Malley M.A."/>
            <person name="Stajich J.E."/>
            <person name="Spatafora J.W."/>
            <person name="Visel A."/>
            <person name="Grigoriev I.V."/>
        </authorList>
    </citation>
    <scope>NUCLEOTIDE SEQUENCE [LARGE SCALE GENOMIC DNA]</scope>
    <source>
        <strain evidence="7 8">ATCC 12442</strain>
    </source>
</reference>
<dbReference type="InterPro" id="IPR024371">
    <property type="entry name" value="AcetylCoA_trans_1-like"/>
</dbReference>
<evidence type="ECO:0000256" key="5">
    <source>
        <dbReference type="SAM" id="MobiDB-lite"/>
    </source>
</evidence>
<feature type="transmembrane region" description="Helical" evidence="6">
    <location>
        <begin position="170"/>
        <end position="195"/>
    </location>
</feature>
<evidence type="ECO:0000256" key="6">
    <source>
        <dbReference type="SAM" id="Phobius"/>
    </source>
</evidence>
<name>A0A1Y1WB07_9FUNG</name>
<dbReference type="FunFam" id="1.20.1250.20:FF:000289">
    <property type="entry name" value="Acetyl-coenzyme A transporter 1"/>
    <property type="match status" value="1"/>
</dbReference>
<feature type="transmembrane region" description="Helical" evidence="6">
    <location>
        <begin position="246"/>
        <end position="266"/>
    </location>
</feature>
<dbReference type="Gene3D" id="1.20.1250.20">
    <property type="entry name" value="MFS general substrate transporter like domains"/>
    <property type="match status" value="1"/>
</dbReference>
<accession>A0A1Y1WB07</accession>
<dbReference type="Proteomes" id="UP000193922">
    <property type="component" value="Unassembled WGS sequence"/>
</dbReference>
<dbReference type="OrthoDB" id="6415790at2759"/>
<evidence type="ECO:0000256" key="1">
    <source>
        <dbReference type="ARBA" id="ARBA00004141"/>
    </source>
</evidence>
<feature type="transmembrane region" description="Helical" evidence="6">
    <location>
        <begin position="102"/>
        <end position="121"/>
    </location>
</feature>
<keyword evidence="4 6" id="KW-0472">Membrane</keyword>
<evidence type="ECO:0000256" key="3">
    <source>
        <dbReference type="ARBA" id="ARBA00022989"/>
    </source>
</evidence>
<dbReference type="AlphaFoldDB" id="A0A1Y1WB07"/>
<feature type="transmembrane region" description="Helical" evidence="6">
    <location>
        <begin position="362"/>
        <end position="380"/>
    </location>
</feature>
<feature type="transmembrane region" description="Helical" evidence="6">
    <location>
        <begin position="133"/>
        <end position="150"/>
    </location>
</feature>
<evidence type="ECO:0000256" key="2">
    <source>
        <dbReference type="ARBA" id="ARBA00022692"/>
    </source>
</evidence>
<feature type="transmembrane region" description="Helical" evidence="6">
    <location>
        <begin position="424"/>
        <end position="444"/>
    </location>
</feature>
<evidence type="ECO:0000256" key="4">
    <source>
        <dbReference type="ARBA" id="ARBA00023136"/>
    </source>
</evidence>